<dbReference type="Proteomes" id="UP001162800">
    <property type="component" value="Chromosome"/>
</dbReference>
<keyword evidence="4" id="KW-0804">Transcription</keyword>
<dbReference type="EMBL" id="CP106881">
    <property type="protein sequence ID" value="UYG50647.1"/>
    <property type="molecule type" value="Genomic_DNA"/>
</dbReference>
<dbReference type="PRINTS" id="PR00039">
    <property type="entry name" value="HTHLYSR"/>
</dbReference>
<comment type="similarity">
    <text evidence="1">Belongs to the LysR transcriptional regulatory family.</text>
</comment>
<dbReference type="Pfam" id="PF00126">
    <property type="entry name" value="HTH_1"/>
    <property type="match status" value="1"/>
</dbReference>
<gene>
    <name evidence="6" type="ORF">M9799_11135</name>
</gene>
<name>A0ABY6G8B3_9BURK</name>
<keyword evidence="2" id="KW-0805">Transcription regulation</keyword>
<dbReference type="InterPro" id="IPR005119">
    <property type="entry name" value="LysR_subst-bd"/>
</dbReference>
<protein>
    <submittedName>
        <fullName evidence="6">LysR family transcriptional regulator</fullName>
    </submittedName>
</protein>
<dbReference type="InterPro" id="IPR036390">
    <property type="entry name" value="WH_DNA-bd_sf"/>
</dbReference>
<dbReference type="InterPro" id="IPR036388">
    <property type="entry name" value="WH-like_DNA-bd_sf"/>
</dbReference>
<evidence type="ECO:0000313" key="7">
    <source>
        <dbReference type="Proteomes" id="UP001162800"/>
    </source>
</evidence>
<organism evidence="6 7">
    <name type="scientific">Comamonas endophytica</name>
    <dbReference type="NCBI Taxonomy" id="2949090"/>
    <lineage>
        <taxon>Bacteria</taxon>
        <taxon>Pseudomonadati</taxon>
        <taxon>Pseudomonadota</taxon>
        <taxon>Betaproteobacteria</taxon>
        <taxon>Burkholderiales</taxon>
        <taxon>Comamonadaceae</taxon>
        <taxon>Comamonas</taxon>
    </lineage>
</organism>
<dbReference type="CDD" id="cd08459">
    <property type="entry name" value="PBP2_DntR_NahR_LinR_like"/>
    <property type="match status" value="1"/>
</dbReference>
<evidence type="ECO:0000256" key="4">
    <source>
        <dbReference type="ARBA" id="ARBA00023163"/>
    </source>
</evidence>
<dbReference type="RefSeq" id="WP_231041745.1">
    <property type="nucleotide sequence ID" value="NZ_CP106881.1"/>
</dbReference>
<keyword evidence="7" id="KW-1185">Reference proteome</keyword>
<evidence type="ECO:0000256" key="3">
    <source>
        <dbReference type="ARBA" id="ARBA00023125"/>
    </source>
</evidence>
<dbReference type="InterPro" id="IPR000847">
    <property type="entry name" value="LysR_HTH_N"/>
</dbReference>
<evidence type="ECO:0000313" key="6">
    <source>
        <dbReference type="EMBL" id="UYG50647.1"/>
    </source>
</evidence>
<dbReference type="Gene3D" id="3.40.190.10">
    <property type="entry name" value="Periplasmic binding protein-like II"/>
    <property type="match status" value="2"/>
</dbReference>
<reference evidence="6" key="1">
    <citation type="submission" date="2022-09" db="EMBL/GenBank/DDBJ databases">
        <title>The complete genome of Acidovorax sp. 5MLIR.</title>
        <authorList>
            <person name="Liu L."/>
            <person name="Yue J."/>
            <person name="Yang F."/>
            <person name="Yuan J."/>
            <person name="Li L."/>
        </authorList>
    </citation>
    <scope>NUCLEOTIDE SEQUENCE</scope>
    <source>
        <strain evidence="6">5MLIR</strain>
    </source>
</reference>
<sequence>MDMNQLDLNLLRVFDAVYRHRSVSRAAEELGLSQPAASQAVTRLRLLLGNALFERVHGGVRPTPRAERLAAVVREALAALEVGLGEARAFDPRASQQVFRLHLSDIGEARFLPALMAALRERAPGVRIETLPLPMAEIAEALDRGTLDAAIGFLPGVPSTEHSVLLHDHYCVLLRSQHPLLAATKGRRLGLKSLRQLEFVAVRSHSETLRILQSLDLTGRIRLSAAHFLAVPSIVSETDLAVLMPHEIAAVFVRRGGYALLEAELPGHRFAVSLHWSRRFAQEPGRLWLRECIGELFGQQTGSGDQSSTDRRTKRSR</sequence>
<dbReference type="InterPro" id="IPR050389">
    <property type="entry name" value="LysR-type_TF"/>
</dbReference>
<accession>A0ABY6G8B3</accession>
<evidence type="ECO:0000259" key="5">
    <source>
        <dbReference type="PROSITE" id="PS50931"/>
    </source>
</evidence>
<dbReference type="PANTHER" id="PTHR30118:SF15">
    <property type="entry name" value="TRANSCRIPTIONAL REGULATORY PROTEIN"/>
    <property type="match status" value="1"/>
</dbReference>
<dbReference type="Gene3D" id="1.10.10.10">
    <property type="entry name" value="Winged helix-like DNA-binding domain superfamily/Winged helix DNA-binding domain"/>
    <property type="match status" value="1"/>
</dbReference>
<dbReference type="PANTHER" id="PTHR30118">
    <property type="entry name" value="HTH-TYPE TRANSCRIPTIONAL REGULATOR LEUO-RELATED"/>
    <property type="match status" value="1"/>
</dbReference>
<evidence type="ECO:0000256" key="2">
    <source>
        <dbReference type="ARBA" id="ARBA00023015"/>
    </source>
</evidence>
<dbReference type="SUPFAM" id="SSF53850">
    <property type="entry name" value="Periplasmic binding protein-like II"/>
    <property type="match status" value="1"/>
</dbReference>
<keyword evidence="3" id="KW-0238">DNA-binding</keyword>
<proteinExistence type="inferred from homology"/>
<dbReference type="Pfam" id="PF03466">
    <property type="entry name" value="LysR_substrate"/>
    <property type="match status" value="1"/>
</dbReference>
<dbReference type="PROSITE" id="PS50931">
    <property type="entry name" value="HTH_LYSR"/>
    <property type="match status" value="1"/>
</dbReference>
<dbReference type="SUPFAM" id="SSF46785">
    <property type="entry name" value="Winged helix' DNA-binding domain"/>
    <property type="match status" value="1"/>
</dbReference>
<feature type="domain" description="HTH lysR-type" evidence="5">
    <location>
        <begin position="6"/>
        <end position="63"/>
    </location>
</feature>
<evidence type="ECO:0000256" key="1">
    <source>
        <dbReference type="ARBA" id="ARBA00009437"/>
    </source>
</evidence>